<gene>
    <name evidence="2" type="ORF">MM415B04548_0004</name>
</gene>
<evidence type="ECO:0000256" key="1">
    <source>
        <dbReference type="SAM" id="Phobius"/>
    </source>
</evidence>
<evidence type="ECO:0000313" key="2">
    <source>
        <dbReference type="EMBL" id="QJA92630.1"/>
    </source>
</evidence>
<reference evidence="2" key="1">
    <citation type="submission" date="2020-03" db="EMBL/GenBank/DDBJ databases">
        <title>The deep terrestrial virosphere.</title>
        <authorList>
            <person name="Holmfeldt K."/>
            <person name="Nilsson E."/>
            <person name="Simone D."/>
            <person name="Lopez-Fernandez M."/>
            <person name="Wu X."/>
            <person name="de Brujin I."/>
            <person name="Lundin D."/>
            <person name="Andersson A."/>
            <person name="Bertilsson S."/>
            <person name="Dopson M."/>
        </authorList>
    </citation>
    <scope>NUCLEOTIDE SEQUENCE</scope>
    <source>
        <strain evidence="2">MM415B04548</strain>
    </source>
</reference>
<dbReference type="AlphaFoldDB" id="A0A6M3LD27"/>
<proteinExistence type="predicted"/>
<organism evidence="2">
    <name type="scientific">viral metagenome</name>
    <dbReference type="NCBI Taxonomy" id="1070528"/>
    <lineage>
        <taxon>unclassified sequences</taxon>
        <taxon>metagenomes</taxon>
        <taxon>organismal metagenomes</taxon>
    </lineage>
</organism>
<dbReference type="EMBL" id="MT143083">
    <property type="protein sequence ID" value="QJA92630.1"/>
    <property type="molecule type" value="Genomic_DNA"/>
</dbReference>
<feature type="transmembrane region" description="Helical" evidence="1">
    <location>
        <begin position="32"/>
        <end position="53"/>
    </location>
</feature>
<keyword evidence="1" id="KW-0472">Membrane</keyword>
<protein>
    <submittedName>
        <fullName evidence="2">Uncharacterized protein</fullName>
    </submittedName>
</protein>
<sequence>MKNKSNILILTLFIILLLLINGLIEILSLTWWETVIFVTMILFSASLISTYVIRKISDKTYIIKDKKKIKIHRIGELDEF</sequence>
<name>A0A6M3LD27_9ZZZZ</name>
<keyword evidence="1" id="KW-1133">Transmembrane helix</keyword>
<accession>A0A6M3LD27</accession>
<keyword evidence="1" id="KW-0812">Transmembrane</keyword>